<feature type="domain" description="Fe/B12 periplasmic-binding" evidence="2">
    <location>
        <begin position="49"/>
        <end position="338"/>
    </location>
</feature>
<dbReference type="Gene3D" id="3.40.50.1980">
    <property type="entry name" value="Nitrogenase molybdenum iron protein domain"/>
    <property type="match status" value="2"/>
</dbReference>
<dbReference type="OrthoDB" id="9797850at2"/>
<evidence type="ECO:0000256" key="1">
    <source>
        <dbReference type="SAM" id="SignalP"/>
    </source>
</evidence>
<dbReference type="AlphaFoldDB" id="A0A4R6TXC8"/>
<dbReference type="SUPFAM" id="SSF53807">
    <property type="entry name" value="Helical backbone' metal receptor"/>
    <property type="match status" value="1"/>
</dbReference>
<protein>
    <submittedName>
        <fullName evidence="3">Iron complex transport system substrate-binding protein</fullName>
    </submittedName>
</protein>
<keyword evidence="4" id="KW-1185">Reference proteome</keyword>
<dbReference type="PANTHER" id="PTHR30535">
    <property type="entry name" value="VITAMIN B12-BINDING PROTEIN"/>
    <property type="match status" value="1"/>
</dbReference>
<organism evidence="3 4">
    <name type="scientific">Thiopseudomonas denitrificans</name>
    <dbReference type="NCBI Taxonomy" id="1501432"/>
    <lineage>
        <taxon>Bacteria</taxon>
        <taxon>Pseudomonadati</taxon>
        <taxon>Pseudomonadota</taxon>
        <taxon>Gammaproteobacteria</taxon>
        <taxon>Pseudomonadales</taxon>
        <taxon>Pseudomonadaceae</taxon>
        <taxon>Thiopseudomonas</taxon>
    </lineage>
</organism>
<dbReference type="PROSITE" id="PS50983">
    <property type="entry name" value="FE_B12_PBP"/>
    <property type="match status" value="1"/>
</dbReference>
<dbReference type="RefSeq" id="WP_101496057.1">
    <property type="nucleotide sequence ID" value="NZ_LNJZ01000003.1"/>
</dbReference>
<reference evidence="3 4" key="1">
    <citation type="submission" date="2019-03" db="EMBL/GenBank/DDBJ databases">
        <title>Genomic Encyclopedia of Type Strains, Phase IV (KMG-IV): sequencing the most valuable type-strain genomes for metagenomic binning, comparative biology and taxonomic classification.</title>
        <authorList>
            <person name="Goeker M."/>
        </authorList>
    </citation>
    <scope>NUCLEOTIDE SEQUENCE [LARGE SCALE GENOMIC DNA]</scope>
    <source>
        <strain evidence="3 4">DSM 28679</strain>
    </source>
</reference>
<gene>
    <name evidence="3" type="ORF">DFQ45_11262</name>
</gene>
<accession>A0A4R6TXC8</accession>
<evidence type="ECO:0000313" key="3">
    <source>
        <dbReference type="EMBL" id="TDQ36515.1"/>
    </source>
</evidence>
<comment type="caution">
    <text evidence="3">The sequence shown here is derived from an EMBL/GenBank/DDBJ whole genome shotgun (WGS) entry which is preliminary data.</text>
</comment>
<evidence type="ECO:0000259" key="2">
    <source>
        <dbReference type="PROSITE" id="PS50983"/>
    </source>
</evidence>
<sequence>MSFFNKPFRAALLATAITATGTALAAQDGYPLTLDNCGQVLQFDAAPARVVTVGQAGTEILYRLELQEYVAATSNWFTDVAPQFKDINAGIERLADNFPSFESVVAKRPALVTADFFYGIGPQGVVGKREQFHSLGINTYVLASQCLDQDSSKGSDGVRTAMFSLDSLYQNISDYAAIFNVKAKGQALVDELKQREAHAIERAGKLKNSGQSAVVWYSSADMEMDPWVAGASGVPAWMMQTLGVRNVVESNEVWPSVGWESIAKADPDVIVLAEMSRRRFEADDVEAKIEFLRTDPVTREMKAVKNGRIVVMDAHAMEVTLRAIEGLETLLAALESNE</sequence>
<feature type="chain" id="PRO_5020349141" evidence="1">
    <location>
        <begin position="26"/>
        <end position="338"/>
    </location>
</feature>
<dbReference type="EMBL" id="SNYK01000012">
    <property type="protein sequence ID" value="TDQ36515.1"/>
    <property type="molecule type" value="Genomic_DNA"/>
</dbReference>
<evidence type="ECO:0000313" key="4">
    <source>
        <dbReference type="Proteomes" id="UP000294575"/>
    </source>
</evidence>
<dbReference type="Proteomes" id="UP000294575">
    <property type="component" value="Unassembled WGS sequence"/>
</dbReference>
<name>A0A4R6TXC8_9GAMM</name>
<keyword evidence="1" id="KW-0732">Signal</keyword>
<dbReference type="InterPro" id="IPR002491">
    <property type="entry name" value="ABC_transptr_periplasmic_BD"/>
</dbReference>
<dbReference type="InterPro" id="IPR050902">
    <property type="entry name" value="ABC_Transporter_SBP"/>
</dbReference>
<dbReference type="Pfam" id="PF01497">
    <property type="entry name" value="Peripla_BP_2"/>
    <property type="match status" value="1"/>
</dbReference>
<dbReference type="PANTHER" id="PTHR30535:SF7">
    <property type="entry name" value="IRON(III) DICITRATE-BINDING PROTEIN"/>
    <property type="match status" value="1"/>
</dbReference>
<feature type="signal peptide" evidence="1">
    <location>
        <begin position="1"/>
        <end position="25"/>
    </location>
</feature>
<proteinExistence type="predicted"/>